<feature type="compositionally biased region" description="Basic and acidic residues" evidence="1">
    <location>
        <begin position="1"/>
        <end position="15"/>
    </location>
</feature>
<dbReference type="EMBL" id="MEZT01000005">
    <property type="protein sequence ID" value="OGD57186.1"/>
    <property type="molecule type" value="Genomic_DNA"/>
</dbReference>
<evidence type="ECO:0000313" key="2">
    <source>
        <dbReference type="EMBL" id="OGD57186.1"/>
    </source>
</evidence>
<dbReference type="AlphaFoldDB" id="A0A1F5DQ71"/>
<organism evidence="2 3">
    <name type="scientific">Candidatus Berkelbacteria bacterium RBG_13_40_8</name>
    <dbReference type="NCBI Taxonomy" id="1797467"/>
    <lineage>
        <taxon>Bacteria</taxon>
        <taxon>Candidatus Berkelbacteria</taxon>
    </lineage>
</organism>
<evidence type="ECO:0000256" key="1">
    <source>
        <dbReference type="SAM" id="MobiDB-lite"/>
    </source>
</evidence>
<dbReference type="Proteomes" id="UP000178764">
    <property type="component" value="Unassembled WGS sequence"/>
</dbReference>
<name>A0A1F5DQ71_9BACT</name>
<feature type="region of interest" description="Disordered" evidence="1">
    <location>
        <begin position="1"/>
        <end position="21"/>
    </location>
</feature>
<reference evidence="2 3" key="1">
    <citation type="journal article" date="2016" name="Nat. Commun.">
        <title>Thousands of microbial genomes shed light on interconnected biogeochemical processes in an aquifer system.</title>
        <authorList>
            <person name="Anantharaman K."/>
            <person name="Brown C.T."/>
            <person name="Hug L.A."/>
            <person name="Sharon I."/>
            <person name="Castelle C.J."/>
            <person name="Probst A.J."/>
            <person name="Thomas B.C."/>
            <person name="Singh A."/>
            <person name="Wilkins M.J."/>
            <person name="Karaoz U."/>
            <person name="Brodie E.L."/>
            <person name="Williams K.H."/>
            <person name="Hubbard S.S."/>
            <person name="Banfield J.F."/>
        </authorList>
    </citation>
    <scope>NUCLEOTIDE SEQUENCE [LARGE SCALE GENOMIC DNA]</scope>
</reference>
<protein>
    <submittedName>
        <fullName evidence="2">Uncharacterized protein</fullName>
    </submittedName>
</protein>
<sequence length="194" mass="22347">MPEAPSEHPFDKPQGESKYPWDSLPFKKRITCGYCGTFHNGNNDSKNTNGYRVAIIEGRKLVMECCGSILDKDYEKFGYFFCKIMLNKLLEDPLSNLVIAQKVREVATKLKKDKLNPNIVINPAGPLTNKRSFDKFGEIFCLEKLHLVMKNPYRDLETFAHLRKVFSILRTKYIDIVNQADPKLEKSPDEQIVD</sequence>
<proteinExistence type="predicted"/>
<evidence type="ECO:0000313" key="3">
    <source>
        <dbReference type="Proteomes" id="UP000178764"/>
    </source>
</evidence>
<comment type="caution">
    <text evidence="2">The sequence shown here is derived from an EMBL/GenBank/DDBJ whole genome shotgun (WGS) entry which is preliminary data.</text>
</comment>
<accession>A0A1F5DQ71</accession>
<gene>
    <name evidence="2" type="ORF">A2V71_02075</name>
</gene>